<evidence type="ECO:0000256" key="8">
    <source>
        <dbReference type="ARBA" id="ARBA00031423"/>
    </source>
</evidence>
<dbReference type="InterPro" id="IPR048458">
    <property type="entry name" value="MalQ_N"/>
</dbReference>
<dbReference type="Pfam" id="PF21226">
    <property type="entry name" value="MalQ_N"/>
    <property type="match status" value="1"/>
</dbReference>
<evidence type="ECO:0000256" key="6">
    <source>
        <dbReference type="ARBA" id="ARBA00022679"/>
    </source>
</evidence>
<evidence type="ECO:0000256" key="9">
    <source>
        <dbReference type="ARBA" id="ARBA00031501"/>
    </source>
</evidence>
<keyword evidence="5 10" id="KW-0328">Glycosyltransferase</keyword>
<dbReference type="InterPro" id="IPR017853">
    <property type="entry name" value="GH"/>
</dbReference>
<evidence type="ECO:0000256" key="5">
    <source>
        <dbReference type="ARBA" id="ARBA00022676"/>
    </source>
</evidence>
<feature type="domain" description="MalQ N-terminal beta-sandwich" evidence="11">
    <location>
        <begin position="85"/>
        <end position="157"/>
    </location>
</feature>
<organism evidence="12 13">
    <name type="scientific">Parasulfuritortus cantonensis</name>
    <dbReference type="NCBI Taxonomy" id="2528202"/>
    <lineage>
        <taxon>Bacteria</taxon>
        <taxon>Pseudomonadati</taxon>
        <taxon>Pseudomonadota</taxon>
        <taxon>Betaproteobacteria</taxon>
        <taxon>Nitrosomonadales</taxon>
        <taxon>Thiobacillaceae</taxon>
        <taxon>Parasulfuritortus</taxon>
    </lineage>
</organism>
<protein>
    <recommendedName>
        <fullName evidence="4 10">4-alpha-glucanotransferase</fullName>
        <ecNumber evidence="3 10">2.4.1.25</ecNumber>
    </recommendedName>
    <alternativeName>
        <fullName evidence="8 10">Amylomaltase</fullName>
    </alternativeName>
    <alternativeName>
        <fullName evidence="9 10">Disproportionating enzyme</fullName>
    </alternativeName>
</protein>
<comment type="catalytic activity">
    <reaction evidence="1 10">
        <text>Transfers a segment of a (1-&gt;4)-alpha-D-glucan to a new position in an acceptor, which may be glucose or a (1-&gt;4)-alpha-D-glucan.</text>
        <dbReference type="EC" id="2.4.1.25"/>
    </reaction>
</comment>
<gene>
    <name evidence="12" type="primary">malQ</name>
    <name evidence="12" type="ORF">EZJ19_01020</name>
</gene>
<dbReference type="PANTHER" id="PTHR32438">
    <property type="entry name" value="4-ALPHA-GLUCANOTRANSFERASE DPE1, CHLOROPLASTIC/AMYLOPLASTIC"/>
    <property type="match status" value="1"/>
</dbReference>
<dbReference type="Gene3D" id="3.20.20.80">
    <property type="entry name" value="Glycosidases"/>
    <property type="match status" value="1"/>
</dbReference>
<evidence type="ECO:0000313" key="13">
    <source>
        <dbReference type="Proteomes" id="UP000295443"/>
    </source>
</evidence>
<evidence type="ECO:0000256" key="10">
    <source>
        <dbReference type="RuleBase" id="RU361207"/>
    </source>
</evidence>
<accession>A0A4R1BSB1</accession>
<comment type="similarity">
    <text evidence="2 10">Belongs to the disproportionating enzyme family.</text>
</comment>
<dbReference type="PANTHER" id="PTHR32438:SF5">
    <property type="entry name" value="4-ALPHA-GLUCANOTRANSFERASE DPE1, CHLOROPLASTIC_AMYLOPLASTIC"/>
    <property type="match status" value="1"/>
</dbReference>
<dbReference type="Proteomes" id="UP000295443">
    <property type="component" value="Unassembled WGS sequence"/>
</dbReference>
<dbReference type="Pfam" id="PF02446">
    <property type="entry name" value="Glyco_hydro_77"/>
    <property type="match status" value="1"/>
</dbReference>
<evidence type="ECO:0000313" key="12">
    <source>
        <dbReference type="EMBL" id="TCJ20186.1"/>
    </source>
</evidence>
<keyword evidence="13" id="KW-1185">Reference proteome</keyword>
<evidence type="ECO:0000256" key="2">
    <source>
        <dbReference type="ARBA" id="ARBA00005684"/>
    </source>
</evidence>
<dbReference type="SUPFAM" id="SSF51445">
    <property type="entry name" value="(Trans)glycosidases"/>
    <property type="match status" value="1"/>
</dbReference>
<dbReference type="EC" id="2.4.1.25" evidence="3 10"/>
<evidence type="ECO:0000256" key="3">
    <source>
        <dbReference type="ARBA" id="ARBA00012560"/>
    </source>
</evidence>
<dbReference type="NCBIfam" id="TIGR00217">
    <property type="entry name" value="malQ"/>
    <property type="match status" value="1"/>
</dbReference>
<keyword evidence="7 10" id="KW-0119">Carbohydrate metabolism</keyword>
<keyword evidence="6 10" id="KW-0808">Transferase</keyword>
<name>A0A4R1BSB1_9PROT</name>
<proteinExistence type="inferred from homology"/>
<evidence type="ECO:0000256" key="1">
    <source>
        <dbReference type="ARBA" id="ARBA00000439"/>
    </source>
</evidence>
<evidence type="ECO:0000256" key="7">
    <source>
        <dbReference type="ARBA" id="ARBA00023277"/>
    </source>
</evidence>
<comment type="caution">
    <text evidence="12">The sequence shown here is derived from an EMBL/GenBank/DDBJ whole genome shotgun (WGS) entry which is preliminary data.</text>
</comment>
<dbReference type="GO" id="GO:0004134">
    <property type="term" value="F:4-alpha-glucanotransferase activity"/>
    <property type="evidence" value="ECO:0007669"/>
    <property type="project" value="UniProtKB-EC"/>
</dbReference>
<dbReference type="OrthoDB" id="9761577at2"/>
<evidence type="ECO:0000259" key="11">
    <source>
        <dbReference type="Pfam" id="PF21226"/>
    </source>
</evidence>
<sequence>MKTPLPAMPRVSARASHSAGVEPDRMVANYKWCPDMATELDLLCTQAGILANYYDIWGTRHEASDATREAILAALEFRTDTPAWPPVLVTWENEPVSFPVPDGKPVTWRLILEDQQVIEGSAGERVEMSAVGLPGYHRLEMVRRGKTLASIPLIVCPRSSYQGGAGRRDWGLAVQLYSLRSAANWGLGDYTDIAGVVDWAAAAGAGMVGLNPLHALFPHNPLHSSPYSPSSRQFLNVLHIGIAGLPEYAECSAAQRQVADPAFQARLAALREADLVDYAGVAALKFGVLETLYRHFRASHLDHNTARAQDFRAFQKRGGTELRQFAVYHALQEHFHAQDASVWGWPAWPEAYRRHDGAAVHAFADAHPERVEWQEWLQWLADQQLAAAARRCDELGLAVGLYQDLAVGVDKGGAETWVHQDLYALDARVGCPPDDFNPLGQDWGLPPWIPQRLRGAGYAPYIAMLRANMRYAGALRVDHVMGLMRLYWIPPGMKGDAGAYVSYPFEELLGILNLESQRNRCLIVGEDLGTVPDEVRHALRDAGVLSYKLFYFERQQDGHFFPADWFPEQSLVAASTHDLPTLAGFWLGRDIDTRSALDLYPRPGMREEQLAGRATDRARLLADLAREGLLPEGVSEDPEQSPTMTPALTGAIYTHLARSPARLALVQAEDMIGQTEQANQPGTVDEHPNWRRKLCLAVEAWSDDARCRALAETMTAERPGIG</sequence>
<dbReference type="EMBL" id="SJZB01000003">
    <property type="protein sequence ID" value="TCJ20186.1"/>
    <property type="molecule type" value="Genomic_DNA"/>
</dbReference>
<dbReference type="AlphaFoldDB" id="A0A4R1BSB1"/>
<dbReference type="InterPro" id="IPR003385">
    <property type="entry name" value="Glyco_hydro_77"/>
</dbReference>
<evidence type="ECO:0000256" key="4">
    <source>
        <dbReference type="ARBA" id="ARBA00020295"/>
    </source>
</evidence>
<reference evidence="12 13" key="1">
    <citation type="submission" date="2019-03" db="EMBL/GenBank/DDBJ databases">
        <title>Genome sequence of Thiobacillaceae bacterium LSR1, a sulfur-oxidizing bacterium isolated from freshwater sediment.</title>
        <authorList>
            <person name="Li S."/>
        </authorList>
    </citation>
    <scope>NUCLEOTIDE SEQUENCE [LARGE SCALE GENOMIC DNA]</scope>
    <source>
        <strain evidence="12 13">LSR1</strain>
    </source>
</reference>
<dbReference type="GO" id="GO:0005975">
    <property type="term" value="P:carbohydrate metabolic process"/>
    <property type="evidence" value="ECO:0007669"/>
    <property type="project" value="InterPro"/>
</dbReference>